<gene>
    <name evidence="1" type="ORF">HPB49_016510</name>
</gene>
<sequence length="811" mass="88939">MRHSAVAAPLRVADDACFRYELDWWREVTGTKKTKADGTEALDKEASTLACSEYSQNGPEWLQVSCEESQGSVTIPHYGNEDDGLIAGVDFPEDNPPATPLTYQLNYTNALWPSVSFLFSDDRPIAMDPMFPWPADVEPNEEPLPNSPVDEPRTPSVRWAMKQQPQAERSWSLRSSDIASCSSLTPATTVSYRGSPSDSSLSAMVQNYLQDTAANKRDTHGLRQTATQGHSAVRLGHQPRTSVQDTPLSNAPPLSVQRFPPETPANRMTSIQHSRVQHNARASHPAVQQTRKVPSTPSSASSSLVDNACHPGTTVNRREPPNLQQSNAPDTITLQSSHPRTTNTASTPNSNSSLLGRNCHEDVAKREGEQPGIPQKIARDSGGSHRSLQHQRDIQATPSAQTASVATRDRLDFVKNRAESTHIQRLAEQGTRTPISSLQQRKPVSVVHTPATNIQRKGIPTILTSTPQPSIQEEGHTQADSCDNSFDASYSEVTRKSTEMTVEHPSVTEVRDMDSFFKSAWVLQLQHAHHLWLMEEIKAQVMYKPPDRFSIMSAFEDVDDHFAGHKTRGSSLPYRTLDEELQIFFSSGNSTASQDARRDTRVVSGAEGRSRKQDRETASLENSGAKKRPAAEMQGHLRLGPSMHQCRGTAEHSGHAAHRGKLLASEAETVPDSRPCSPRGSDKATLGRPAFSQESDKQRTSDCPASESDSQKRLAVKKEQGTMTSPKANLTVAESGGILQQTCTMGFQTEDTLCTAHTSFCSCSVPKVDKACQIQPQVATVGTWCDEKITSDQLQGGDHRSIHLTADDKKL</sequence>
<comment type="caution">
    <text evidence="1">The sequence shown here is derived from an EMBL/GenBank/DDBJ whole genome shotgun (WGS) entry which is preliminary data.</text>
</comment>
<evidence type="ECO:0000313" key="1">
    <source>
        <dbReference type="EMBL" id="KAH7974544.1"/>
    </source>
</evidence>
<organism evidence="1 2">
    <name type="scientific">Dermacentor silvarum</name>
    <name type="common">Tick</name>
    <dbReference type="NCBI Taxonomy" id="543639"/>
    <lineage>
        <taxon>Eukaryota</taxon>
        <taxon>Metazoa</taxon>
        <taxon>Ecdysozoa</taxon>
        <taxon>Arthropoda</taxon>
        <taxon>Chelicerata</taxon>
        <taxon>Arachnida</taxon>
        <taxon>Acari</taxon>
        <taxon>Parasitiformes</taxon>
        <taxon>Ixodida</taxon>
        <taxon>Ixodoidea</taxon>
        <taxon>Ixodidae</taxon>
        <taxon>Rhipicephalinae</taxon>
        <taxon>Dermacentor</taxon>
    </lineage>
</organism>
<proteinExistence type="predicted"/>
<reference evidence="1" key="1">
    <citation type="submission" date="2020-05" db="EMBL/GenBank/DDBJ databases">
        <title>Large-scale comparative analyses of tick genomes elucidate their genetic diversity and vector capacities.</title>
        <authorList>
            <person name="Jia N."/>
            <person name="Wang J."/>
            <person name="Shi W."/>
            <person name="Du L."/>
            <person name="Sun Y."/>
            <person name="Zhan W."/>
            <person name="Jiang J."/>
            <person name="Wang Q."/>
            <person name="Zhang B."/>
            <person name="Ji P."/>
            <person name="Sakyi L.B."/>
            <person name="Cui X."/>
            <person name="Yuan T."/>
            <person name="Jiang B."/>
            <person name="Yang W."/>
            <person name="Lam T.T.-Y."/>
            <person name="Chang Q."/>
            <person name="Ding S."/>
            <person name="Wang X."/>
            <person name="Zhu J."/>
            <person name="Ruan X."/>
            <person name="Zhao L."/>
            <person name="Wei J."/>
            <person name="Que T."/>
            <person name="Du C."/>
            <person name="Cheng J."/>
            <person name="Dai P."/>
            <person name="Han X."/>
            <person name="Huang E."/>
            <person name="Gao Y."/>
            <person name="Liu J."/>
            <person name="Shao H."/>
            <person name="Ye R."/>
            <person name="Li L."/>
            <person name="Wei W."/>
            <person name="Wang X."/>
            <person name="Wang C."/>
            <person name="Yang T."/>
            <person name="Huo Q."/>
            <person name="Li W."/>
            <person name="Guo W."/>
            <person name="Chen H."/>
            <person name="Zhou L."/>
            <person name="Ni X."/>
            <person name="Tian J."/>
            <person name="Zhou Y."/>
            <person name="Sheng Y."/>
            <person name="Liu T."/>
            <person name="Pan Y."/>
            <person name="Xia L."/>
            <person name="Li J."/>
            <person name="Zhao F."/>
            <person name="Cao W."/>
        </authorList>
    </citation>
    <scope>NUCLEOTIDE SEQUENCE</scope>
    <source>
        <strain evidence="1">Dsil-2018</strain>
    </source>
</reference>
<evidence type="ECO:0000313" key="2">
    <source>
        <dbReference type="Proteomes" id="UP000821865"/>
    </source>
</evidence>
<accession>A0ACB8DQQ8</accession>
<keyword evidence="2" id="KW-1185">Reference proteome</keyword>
<dbReference type="Proteomes" id="UP000821865">
    <property type="component" value="Chromosome 10"/>
</dbReference>
<dbReference type="EMBL" id="CM023479">
    <property type="protein sequence ID" value="KAH7974544.1"/>
    <property type="molecule type" value="Genomic_DNA"/>
</dbReference>
<protein>
    <submittedName>
        <fullName evidence="1">Uncharacterized protein</fullName>
    </submittedName>
</protein>
<name>A0ACB8DQQ8_DERSI</name>